<dbReference type="Proteomes" id="UP000314294">
    <property type="component" value="Unassembled WGS sequence"/>
</dbReference>
<gene>
    <name evidence="1" type="ORF">EYF80_007529</name>
</gene>
<protein>
    <submittedName>
        <fullName evidence="1">Uncharacterized protein</fullName>
    </submittedName>
</protein>
<organism evidence="1 2">
    <name type="scientific">Liparis tanakae</name>
    <name type="common">Tanaka's snailfish</name>
    <dbReference type="NCBI Taxonomy" id="230148"/>
    <lineage>
        <taxon>Eukaryota</taxon>
        <taxon>Metazoa</taxon>
        <taxon>Chordata</taxon>
        <taxon>Craniata</taxon>
        <taxon>Vertebrata</taxon>
        <taxon>Euteleostomi</taxon>
        <taxon>Actinopterygii</taxon>
        <taxon>Neopterygii</taxon>
        <taxon>Teleostei</taxon>
        <taxon>Neoteleostei</taxon>
        <taxon>Acanthomorphata</taxon>
        <taxon>Eupercaria</taxon>
        <taxon>Perciformes</taxon>
        <taxon>Cottioidei</taxon>
        <taxon>Cottales</taxon>
        <taxon>Liparidae</taxon>
        <taxon>Liparis</taxon>
    </lineage>
</organism>
<evidence type="ECO:0000313" key="2">
    <source>
        <dbReference type="Proteomes" id="UP000314294"/>
    </source>
</evidence>
<comment type="caution">
    <text evidence="1">The sequence shown here is derived from an EMBL/GenBank/DDBJ whole genome shotgun (WGS) entry which is preliminary data.</text>
</comment>
<keyword evidence="2" id="KW-1185">Reference proteome</keyword>
<sequence length="105" mass="11555">MTFLKGGLPNNAVESTSKWAWAYGMLPLSNQQSNTSEILRSTPFPQRDGMVRLSMLGRARELGLQLCDDTLEAVHLIHVGHLHVLQLLLQGSVASLHAVNLVLQL</sequence>
<dbReference type="AlphaFoldDB" id="A0A4Z2IWM4"/>
<proteinExistence type="predicted"/>
<evidence type="ECO:0000313" key="1">
    <source>
        <dbReference type="EMBL" id="TNN82161.1"/>
    </source>
</evidence>
<name>A0A4Z2IWM4_9TELE</name>
<dbReference type="EMBL" id="SRLO01000041">
    <property type="protein sequence ID" value="TNN82161.1"/>
    <property type="molecule type" value="Genomic_DNA"/>
</dbReference>
<accession>A0A4Z2IWM4</accession>
<reference evidence="1 2" key="1">
    <citation type="submission" date="2019-03" db="EMBL/GenBank/DDBJ databases">
        <title>First draft genome of Liparis tanakae, snailfish: a comprehensive survey of snailfish specific genes.</title>
        <authorList>
            <person name="Kim W."/>
            <person name="Song I."/>
            <person name="Jeong J.-H."/>
            <person name="Kim D."/>
            <person name="Kim S."/>
            <person name="Ryu S."/>
            <person name="Song J.Y."/>
            <person name="Lee S.K."/>
        </authorList>
    </citation>
    <scope>NUCLEOTIDE SEQUENCE [LARGE SCALE GENOMIC DNA]</scope>
    <source>
        <tissue evidence="1">Muscle</tissue>
    </source>
</reference>